<reference evidence="2" key="2">
    <citation type="submission" date="2015-01" db="EMBL/GenBank/DDBJ databases">
        <title>Evolutionary Origins and Diversification of the Mycorrhizal Mutualists.</title>
        <authorList>
            <consortium name="DOE Joint Genome Institute"/>
            <consortium name="Mycorrhizal Genomics Consortium"/>
            <person name="Kohler A."/>
            <person name="Kuo A."/>
            <person name="Nagy L.G."/>
            <person name="Floudas D."/>
            <person name="Copeland A."/>
            <person name="Barry K.W."/>
            <person name="Cichocki N."/>
            <person name="Veneault-Fourrey C."/>
            <person name="LaButti K."/>
            <person name="Lindquist E.A."/>
            <person name="Lipzen A."/>
            <person name="Lundell T."/>
            <person name="Morin E."/>
            <person name="Murat C."/>
            <person name="Riley R."/>
            <person name="Ohm R."/>
            <person name="Sun H."/>
            <person name="Tunlid A."/>
            <person name="Henrissat B."/>
            <person name="Grigoriev I.V."/>
            <person name="Hibbett D.S."/>
            <person name="Martin F."/>
        </authorList>
    </citation>
    <scope>NUCLEOTIDE SEQUENCE [LARGE SCALE GENOMIC DNA]</scope>
    <source>
        <strain evidence="2">F 1598</strain>
    </source>
</reference>
<feature type="non-terminal residue" evidence="1">
    <location>
        <position position="138"/>
    </location>
</feature>
<sequence>WAEENKDRDWSTVLWTDESSIELGKRPGRQFVTCRPGEEYLPECIQPTFHSGRQTLMVWGAIGTGRKGPLIRLDMAQDMENGDVNGKKKQGRGLNGAKYVAQVLRGPLKEFVEELEDERGHDMLVVEDGAPGHTSKLA</sequence>
<dbReference type="HOGENOM" id="CLU_1860049_0_0_1"/>
<feature type="non-terminal residue" evidence="1">
    <location>
        <position position="1"/>
    </location>
</feature>
<accession>A0A0C3C5R6</accession>
<dbReference type="InterPro" id="IPR036397">
    <property type="entry name" value="RNaseH_sf"/>
</dbReference>
<protein>
    <recommendedName>
        <fullName evidence="3">Tc1-like transposase DDE domain-containing protein</fullName>
    </recommendedName>
</protein>
<dbReference type="EMBL" id="KN832986">
    <property type="protein sequence ID" value="KIM85002.1"/>
    <property type="molecule type" value="Genomic_DNA"/>
</dbReference>
<dbReference type="STRING" id="765440.A0A0C3C5R6"/>
<proteinExistence type="predicted"/>
<gene>
    <name evidence="1" type="ORF">PILCRDRAFT_23719</name>
</gene>
<dbReference type="OrthoDB" id="2742659at2759"/>
<organism evidence="1 2">
    <name type="scientific">Piloderma croceum (strain F 1598)</name>
    <dbReference type="NCBI Taxonomy" id="765440"/>
    <lineage>
        <taxon>Eukaryota</taxon>
        <taxon>Fungi</taxon>
        <taxon>Dikarya</taxon>
        <taxon>Basidiomycota</taxon>
        <taxon>Agaricomycotina</taxon>
        <taxon>Agaricomycetes</taxon>
        <taxon>Agaricomycetidae</taxon>
        <taxon>Atheliales</taxon>
        <taxon>Atheliaceae</taxon>
        <taxon>Piloderma</taxon>
    </lineage>
</organism>
<keyword evidence="2" id="KW-1185">Reference proteome</keyword>
<dbReference type="GO" id="GO:0003676">
    <property type="term" value="F:nucleic acid binding"/>
    <property type="evidence" value="ECO:0007669"/>
    <property type="project" value="InterPro"/>
</dbReference>
<evidence type="ECO:0000313" key="1">
    <source>
        <dbReference type="EMBL" id="KIM85002.1"/>
    </source>
</evidence>
<name>A0A0C3C5R6_PILCF</name>
<dbReference type="Gene3D" id="3.30.420.10">
    <property type="entry name" value="Ribonuclease H-like superfamily/Ribonuclease H"/>
    <property type="match status" value="1"/>
</dbReference>
<dbReference type="InParanoid" id="A0A0C3C5R6"/>
<reference evidence="1 2" key="1">
    <citation type="submission" date="2014-04" db="EMBL/GenBank/DDBJ databases">
        <authorList>
            <consortium name="DOE Joint Genome Institute"/>
            <person name="Kuo A."/>
            <person name="Tarkka M."/>
            <person name="Buscot F."/>
            <person name="Kohler A."/>
            <person name="Nagy L.G."/>
            <person name="Floudas D."/>
            <person name="Copeland A."/>
            <person name="Barry K.W."/>
            <person name="Cichocki N."/>
            <person name="Veneault-Fourrey C."/>
            <person name="LaButti K."/>
            <person name="Lindquist E.A."/>
            <person name="Lipzen A."/>
            <person name="Lundell T."/>
            <person name="Morin E."/>
            <person name="Murat C."/>
            <person name="Sun H."/>
            <person name="Tunlid A."/>
            <person name="Henrissat B."/>
            <person name="Grigoriev I.V."/>
            <person name="Hibbett D.S."/>
            <person name="Martin F."/>
            <person name="Nordberg H.P."/>
            <person name="Cantor M.N."/>
            <person name="Hua S.X."/>
        </authorList>
    </citation>
    <scope>NUCLEOTIDE SEQUENCE [LARGE SCALE GENOMIC DNA]</scope>
    <source>
        <strain evidence="1 2">F 1598</strain>
    </source>
</reference>
<evidence type="ECO:0008006" key="3">
    <source>
        <dbReference type="Google" id="ProtNLM"/>
    </source>
</evidence>
<dbReference type="Proteomes" id="UP000054166">
    <property type="component" value="Unassembled WGS sequence"/>
</dbReference>
<dbReference type="AlphaFoldDB" id="A0A0C3C5R6"/>
<evidence type="ECO:0000313" key="2">
    <source>
        <dbReference type="Proteomes" id="UP000054166"/>
    </source>
</evidence>